<feature type="compositionally biased region" description="Low complexity" evidence="1">
    <location>
        <begin position="539"/>
        <end position="555"/>
    </location>
</feature>
<dbReference type="InParanoid" id="A0A409W2J3"/>
<feature type="region of interest" description="Disordered" evidence="1">
    <location>
        <begin position="519"/>
        <end position="558"/>
    </location>
</feature>
<feature type="compositionally biased region" description="Low complexity" evidence="1">
    <location>
        <begin position="519"/>
        <end position="532"/>
    </location>
</feature>
<comment type="caution">
    <text evidence="3">The sequence shown here is derived from an EMBL/GenBank/DDBJ whole genome shotgun (WGS) entry which is preliminary data.</text>
</comment>
<protein>
    <submittedName>
        <fullName evidence="3">Uncharacterized protein</fullName>
    </submittedName>
</protein>
<evidence type="ECO:0000313" key="4">
    <source>
        <dbReference type="Proteomes" id="UP000284842"/>
    </source>
</evidence>
<dbReference type="InterPro" id="IPR032675">
    <property type="entry name" value="LRR_dom_sf"/>
</dbReference>
<proteinExistence type="predicted"/>
<keyword evidence="2" id="KW-1133">Transmembrane helix</keyword>
<reference evidence="3 4" key="1">
    <citation type="journal article" date="2018" name="Evol. Lett.">
        <title>Horizontal gene cluster transfer increased hallucinogenic mushroom diversity.</title>
        <authorList>
            <person name="Reynolds H.T."/>
            <person name="Vijayakumar V."/>
            <person name="Gluck-Thaler E."/>
            <person name="Korotkin H.B."/>
            <person name="Matheny P.B."/>
            <person name="Slot J.C."/>
        </authorList>
    </citation>
    <scope>NUCLEOTIDE SEQUENCE [LARGE SCALE GENOMIC DNA]</scope>
    <source>
        <strain evidence="3 4">2629</strain>
    </source>
</reference>
<sequence>MSTSLSSIISCLFISKPRKEFDQPQEIIDKILDGLAETAQSEKEARQGLFSCLTVSRAFTKRARENLLLDIIISDQPWHGYTYLEMFKKEPHLVSRLRSFQIQLDSASMIYWPFIGDLFQNVFSNGNNSAHLSISFGHGNLGTFPRILVDRLNRDSSIPMPAMYKSLTSLTLSRIYDVPIWSLILPFTYLERLELTSCTFTTDPAPSVGQVMKDSPSFYQTLESLCVDNEMDSFFKLIYEHWPSESLRYSKLKSLKWSYDSHDGISKLGQQLVAAPRLENIELTHRSSDLALWDTLDLADSVNIGCVPALKALTLNMITTNQLSNLGEMDDVKILVRPYISTTSLRTLNINITAHDHANKFHGFFNGDQSGWKHLDESLADPGLYPNLELVEVNITLLRMENERGSNNRVGMDQFSVDRHFAKLFERVRETGRSVTGRLLFLRCDLDIVSNLFASHALPSVDTGLDMSQSSIPRIPVPSITNNGVPDVIIDTFTEPAGPTVLVTITSFRTITTTLTETAPTTPKVNTNTTATDVFGTLNPPNISPTTSNTSSPPGSGQGVSGGLLIGVVAGTAMISIALTCVTLWFCWKRVKPIKRRYTFSTPSDNPGLCTIVAPFVDTDHDPEESATHRDVAVALIAKRKSVIQHAAPLQERLDNSEAEVRTNATGHACGTSRESQTSPRTTISANSSPPPYSSEKAAF</sequence>
<accession>A0A409W2J3</accession>
<feature type="region of interest" description="Disordered" evidence="1">
    <location>
        <begin position="654"/>
        <end position="700"/>
    </location>
</feature>
<dbReference type="Proteomes" id="UP000284842">
    <property type="component" value="Unassembled WGS sequence"/>
</dbReference>
<gene>
    <name evidence="3" type="ORF">CVT24_012635</name>
</gene>
<dbReference type="Gene3D" id="3.80.10.10">
    <property type="entry name" value="Ribonuclease Inhibitor"/>
    <property type="match status" value="1"/>
</dbReference>
<feature type="transmembrane region" description="Helical" evidence="2">
    <location>
        <begin position="564"/>
        <end position="588"/>
    </location>
</feature>
<name>A0A409W2J3_9AGAR</name>
<keyword evidence="2" id="KW-0472">Membrane</keyword>
<dbReference type="AlphaFoldDB" id="A0A409W2J3"/>
<evidence type="ECO:0000256" key="2">
    <source>
        <dbReference type="SAM" id="Phobius"/>
    </source>
</evidence>
<evidence type="ECO:0000256" key="1">
    <source>
        <dbReference type="SAM" id="MobiDB-lite"/>
    </source>
</evidence>
<dbReference type="EMBL" id="NHTK01005854">
    <property type="protein sequence ID" value="PPQ72741.1"/>
    <property type="molecule type" value="Genomic_DNA"/>
</dbReference>
<feature type="compositionally biased region" description="Polar residues" evidence="1">
    <location>
        <begin position="673"/>
        <end position="688"/>
    </location>
</feature>
<keyword evidence="4" id="KW-1185">Reference proteome</keyword>
<evidence type="ECO:0000313" key="3">
    <source>
        <dbReference type="EMBL" id="PPQ72741.1"/>
    </source>
</evidence>
<keyword evidence="2" id="KW-0812">Transmembrane</keyword>
<organism evidence="3 4">
    <name type="scientific">Panaeolus cyanescens</name>
    <dbReference type="NCBI Taxonomy" id="181874"/>
    <lineage>
        <taxon>Eukaryota</taxon>
        <taxon>Fungi</taxon>
        <taxon>Dikarya</taxon>
        <taxon>Basidiomycota</taxon>
        <taxon>Agaricomycotina</taxon>
        <taxon>Agaricomycetes</taxon>
        <taxon>Agaricomycetidae</taxon>
        <taxon>Agaricales</taxon>
        <taxon>Agaricineae</taxon>
        <taxon>Galeropsidaceae</taxon>
        <taxon>Panaeolus</taxon>
    </lineage>
</organism>